<evidence type="ECO:0000256" key="4">
    <source>
        <dbReference type="ARBA" id="ARBA00013122"/>
    </source>
</evidence>
<accession>A0A5E4QMY8</accession>
<dbReference type="Proteomes" id="UP000324832">
    <property type="component" value="Unassembled WGS sequence"/>
</dbReference>
<dbReference type="EC" id="4.2.1.134" evidence="4 15"/>
<name>A0A5E4QMY8_9NEOP</name>
<evidence type="ECO:0000256" key="7">
    <source>
        <dbReference type="ARBA" id="ARBA00022824"/>
    </source>
</evidence>
<dbReference type="Pfam" id="PF04387">
    <property type="entry name" value="PTPLA"/>
    <property type="match status" value="1"/>
</dbReference>
<evidence type="ECO:0000256" key="1">
    <source>
        <dbReference type="ARBA" id="ARBA00004477"/>
    </source>
</evidence>
<feature type="transmembrane region" description="Helical" evidence="15">
    <location>
        <begin position="334"/>
        <end position="353"/>
    </location>
</feature>
<evidence type="ECO:0000256" key="12">
    <source>
        <dbReference type="ARBA" id="ARBA00023136"/>
    </source>
</evidence>
<dbReference type="AlphaFoldDB" id="A0A5E4QMY8"/>
<organism evidence="17 18">
    <name type="scientific">Leptidea sinapis</name>
    <dbReference type="NCBI Taxonomy" id="189913"/>
    <lineage>
        <taxon>Eukaryota</taxon>
        <taxon>Metazoa</taxon>
        <taxon>Ecdysozoa</taxon>
        <taxon>Arthropoda</taxon>
        <taxon>Hexapoda</taxon>
        <taxon>Insecta</taxon>
        <taxon>Pterygota</taxon>
        <taxon>Neoptera</taxon>
        <taxon>Endopterygota</taxon>
        <taxon>Lepidoptera</taxon>
        <taxon>Glossata</taxon>
        <taxon>Ditrysia</taxon>
        <taxon>Papilionoidea</taxon>
        <taxon>Pieridae</taxon>
        <taxon>Dismorphiinae</taxon>
        <taxon>Leptidea</taxon>
    </lineage>
</organism>
<feature type="transmembrane region" description="Helical" evidence="15">
    <location>
        <begin position="221"/>
        <end position="238"/>
    </location>
</feature>
<sequence>MVILSPFVYWAQTIKSVSLKIDLRNAETPEFNVNNNKITFIANGAGAHGTCKYQFSLDLYAPLVLNTDEKSYTSLKVYENRIEIVLLKEDPVWWPRLTAQPQKPAWLKVNFDLWKSEDECSEDETRDVMKDYPGMYDKLYKEELGYRREDYKKVYLTIYNLFQFVGFTYVLCVMCVRYLKLEYDSVPDTYEHVGSAMKFLHLLMFLEVMHPMFGYTKGSPLVAFMQITGRAFVLFVMIEAEPRMQVKPVVFYLFLMWSLIEVVRYPFYITQLYKKEVYILTWLRYTMWIPLYPLGILCEAITILRNIPYMEETGKFTITLPNSWNFAFHMPSFLRLYLLIIIFPGMFFLMKYMHNLRTVKLRRKIIIKKCK</sequence>
<evidence type="ECO:0000256" key="3">
    <source>
        <dbReference type="ARBA" id="ARBA00007811"/>
    </source>
</evidence>
<dbReference type="SUPFAM" id="SSF49764">
    <property type="entry name" value="HSP20-like chaperones"/>
    <property type="match status" value="1"/>
</dbReference>
<comment type="function">
    <text evidence="15">Catalyzes the third of the four reactions of the long-chain fatty acids elongation cycle. This endoplasmic reticulum-bound enzymatic process, allows the addition of two carbons to the chain of long- and very long-chain fatty acids/VLCFAs per cycle. This enzyme catalyzes the dehydration of the 3-hydroxyacyl-CoA intermediate into trans-2,3-enoyl-CoA, within each cycle of fatty acid elongation. Thereby, it participates to the production of VLCFAs of different chain lengths that are involved in multiple biological processes as precursors of membrane lipids and lipid mediators.</text>
</comment>
<dbReference type="PROSITE" id="PS51203">
    <property type="entry name" value="CS"/>
    <property type="match status" value="1"/>
</dbReference>
<evidence type="ECO:0000313" key="17">
    <source>
        <dbReference type="EMBL" id="VVC98483.1"/>
    </source>
</evidence>
<feature type="domain" description="CS" evidence="16">
    <location>
        <begin position="3"/>
        <end position="98"/>
    </location>
</feature>
<comment type="catalytic activity">
    <reaction evidence="15">
        <text>a very-long-chain (3R)-3-hydroxyacyl-CoA = a very-long-chain (2E)-enoyl-CoA + H2O</text>
        <dbReference type="Rhea" id="RHEA:45812"/>
        <dbReference type="ChEBI" id="CHEBI:15377"/>
        <dbReference type="ChEBI" id="CHEBI:83728"/>
        <dbReference type="ChEBI" id="CHEBI:85440"/>
        <dbReference type="EC" id="4.2.1.134"/>
    </reaction>
</comment>
<dbReference type="InterPro" id="IPR007052">
    <property type="entry name" value="CS_dom"/>
</dbReference>
<dbReference type="GO" id="GO:0042761">
    <property type="term" value="P:very long-chain fatty acid biosynthetic process"/>
    <property type="evidence" value="ECO:0007669"/>
    <property type="project" value="TreeGrafter"/>
</dbReference>
<keyword evidence="18" id="KW-1185">Reference proteome</keyword>
<keyword evidence="13 15" id="KW-0275">Fatty acid biosynthesis</keyword>
<keyword evidence="10" id="KW-0175">Coiled coil</keyword>
<proteinExistence type="inferred from homology"/>
<feature type="transmembrane region" description="Helical" evidence="15">
    <location>
        <begin position="154"/>
        <end position="179"/>
    </location>
</feature>
<dbReference type="PANTHER" id="PTHR11035:SF35">
    <property type="entry name" value="VERY-LONG-CHAIN (3R)-3-HYDROXYACYL-COA DEHYDRATASE"/>
    <property type="match status" value="1"/>
</dbReference>
<protein>
    <recommendedName>
        <fullName evidence="4 15">Very-long-chain (3R)-3-hydroxyacyl-CoA dehydratase</fullName>
        <ecNumber evidence="4 15">4.2.1.134</ecNumber>
    </recommendedName>
</protein>
<feature type="transmembrane region" description="Helical" evidence="15">
    <location>
        <begin position="282"/>
        <end position="304"/>
    </location>
</feature>
<evidence type="ECO:0000256" key="6">
    <source>
        <dbReference type="ARBA" id="ARBA00022692"/>
    </source>
</evidence>
<keyword evidence="9 15" id="KW-1133">Transmembrane helix</keyword>
<evidence type="ECO:0000256" key="10">
    <source>
        <dbReference type="ARBA" id="ARBA00023054"/>
    </source>
</evidence>
<evidence type="ECO:0000256" key="9">
    <source>
        <dbReference type="ARBA" id="ARBA00022989"/>
    </source>
</evidence>
<reference evidence="17 18" key="1">
    <citation type="submission" date="2017-07" db="EMBL/GenBank/DDBJ databases">
        <authorList>
            <person name="Talla V."/>
            <person name="Backstrom N."/>
        </authorList>
    </citation>
    <scope>NUCLEOTIDE SEQUENCE [LARGE SCALE GENOMIC DNA]</scope>
</reference>
<comment type="pathway">
    <text evidence="2 15">Lipid metabolism; fatty acid biosynthesis.</text>
</comment>
<dbReference type="GO" id="GO:0030497">
    <property type="term" value="P:fatty acid elongation"/>
    <property type="evidence" value="ECO:0007669"/>
    <property type="project" value="TreeGrafter"/>
</dbReference>
<evidence type="ECO:0000256" key="2">
    <source>
        <dbReference type="ARBA" id="ARBA00005194"/>
    </source>
</evidence>
<keyword evidence="7 15" id="KW-0256">Endoplasmic reticulum</keyword>
<dbReference type="UniPathway" id="UPA00094"/>
<keyword evidence="12 15" id="KW-0472">Membrane</keyword>
<evidence type="ECO:0000259" key="16">
    <source>
        <dbReference type="PROSITE" id="PS51203"/>
    </source>
</evidence>
<evidence type="ECO:0000256" key="8">
    <source>
        <dbReference type="ARBA" id="ARBA00022832"/>
    </source>
</evidence>
<keyword evidence="8 15" id="KW-0276">Fatty acid metabolism</keyword>
<evidence type="ECO:0000256" key="5">
    <source>
        <dbReference type="ARBA" id="ARBA00022516"/>
    </source>
</evidence>
<evidence type="ECO:0000256" key="15">
    <source>
        <dbReference type="RuleBase" id="RU363109"/>
    </source>
</evidence>
<dbReference type="GO" id="GO:0102158">
    <property type="term" value="F:very-long-chain (3R)-3-hydroxyacyl-CoA dehydratase activity"/>
    <property type="evidence" value="ECO:0007669"/>
    <property type="project" value="UniProtKB-EC"/>
</dbReference>
<keyword evidence="11 15" id="KW-0443">Lipid metabolism</keyword>
<gene>
    <name evidence="17" type="ORF">LSINAPIS_LOCUS9559</name>
</gene>
<comment type="subcellular location">
    <subcellularLocation>
        <location evidence="1 15">Endoplasmic reticulum membrane</location>
        <topology evidence="1 15">Multi-pass membrane protein</topology>
    </subcellularLocation>
</comment>
<dbReference type="GO" id="GO:0030148">
    <property type="term" value="P:sphingolipid biosynthetic process"/>
    <property type="evidence" value="ECO:0007669"/>
    <property type="project" value="TreeGrafter"/>
</dbReference>
<keyword evidence="14 15" id="KW-0456">Lyase</keyword>
<evidence type="ECO:0000256" key="14">
    <source>
        <dbReference type="ARBA" id="ARBA00023239"/>
    </source>
</evidence>
<evidence type="ECO:0000313" key="18">
    <source>
        <dbReference type="Proteomes" id="UP000324832"/>
    </source>
</evidence>
<dbReference type="Gene3D" id="2.60.40.790">
    <property type="match status" value="1"/>
</dbReference>
<dbReference type="InterPro" id="IPR007482">
    <property type="entry name" value="Tyr_Pase-like_PTPLA"/>
</dbReference>
<evidence type="ECO:0000256" key="13">
    <source>
        <dbReference type="ARBA" id="ARBA00023160"/>
    </source>
</evidence>
<dbReference type="PANTHER" id="PTHR11035">
    <property type="entry name" value="VERY-LONG-CHAIN (3R)-3-HYDROXYACYL-COA DEHYDRATASE"/>
    <property type="match status" value="1"/>
</dbReference>
<comment type="similarity">
    <text evidence="3 15">Belongs to the very long-chain fatty acids dehydratase HACD family.</text>
</comment>
<evidence type="ECO:0000256" key="11">
    <source>
        <dbReference type="ARBA" id="ARBA00023098"/>
    </source>
</evidence>
<keyword evidence="5 15" id="KW-0444">Lipid biosynthesis</keyword>
<feature type="transmembrane region" description="Helical" evidence="15">
    <location>
        <begin position="250"/>
        <end position="270"/>
    </location>
</feature>
<keyword evidence="6 15" id="KW-0812">Transmembrane</keyword>
<dbReference type="InterPro" id="IPR008978">
    <property type="entry name" value="HSP20-like_chaperone"/>
</dbReference>
<dbReference type="EMBL" id="FZQP02003579">
    <property type="protein sequence ID" value="VVC98483.1"/>
    <property type="molecule type" value="Genomic_DNA"/>
</dbReference>
<dbReference type="CDD" id="cd06465">
    <property type="entry name" value="p23_hB-ind1_like"/>
    <property type="match status" value="1"/>
</dbReference>
<dbReference type="GO" id="GO:0005789">
    <property type="term" value="C:endoplasmic reticulum membrane"/>
    <property type="evidence" value="ECO:0007669"/>
    <property type="project" value="UniProtKB-SubCell"/>
</dbReference>